<protein>
    <recommendedName>
        <fullName evidence="5">Cytochrome c domain-containing protein</fullName>
    </recommendedName>
</protein>
<evidence type="ECO:0000256" key="3">
    <source>
        <dbReference type="ARBA" id="ARBA00023004"/>
    </source>
</evidence>
<evidence type="ECO:0000313" key="7">
    <source>
        <dbReference type="Proteomes" id="UP000271925"/>
    </source>
</evidence>
<name>A0A3P1C2I0_9BACT</name>
<dbReference type="Proteomes" id="UP000271925">
    <property type="component" value="Unassembled WGS sequence"/>
</dbReference>
<proteinExistence type="predicted"/>
<dbReference type="GO" id="GO:0020037">
    <property type="term" value="F:heme binding"/>
    <property type="evidence" value="ECO:0007669"/>
    <property type="project" value="InterPro"/>
</dbReference>
<comment type="caution">
    <text evidence="6">The sequence shown here is derived from an EMBL/GenBank/DDBJ whole genome shotgun (WGS) entry which is preliminary data.</text>
</comment>
<reference evidence="6 7" key="1">
    <citation type="submission" date="2018-11" db="EMBL/GenBank/DDBJ databases">
        <authorList>
            <person name="Zhou Z."/>
            <person name="Wang G."/>
        </authorList>
    </citation>
    <scope>NUCLEOTIDE SEQUENCE [LARGE SCALE GENOMIC DNA]</scope>
    <source>
        <strain evidence="6 7">KCTC52004</strain>
    </source>
</reference>
<dbReference type="InterPro" id="IPR036909">
    <property type="entry name" value="Cyt_c-like_dom_sf"/>
</dbReference>
<dbReference type="Pfam" id="PF00034">
    <property type="entry name" value="Cytochrom_C"/>
    <property type="match status" value="2"/>
</dbReference>
<dbReference type="InterPro" id="IPR009056">
    <property type="entry name" value="Cyt_c-like_dom"/>
</dbReference>
<dbReference type="OrthoDB" id="9809720at2"/>
<keyword evidence="3 4" id="KW-0408">Iron</keyword>
<gene>
    <name evidence="6" type="ORF">EHT25_05895</name>
</gene>
<sequence length="288" mass="31837">MKKTAYLKWLLVGVLAFIILAFAIVYGWSALLIHKTYDVPLTSLTIPCDTGAIREGARLIRIEHCRSCHGENFEGKFQPVPYRAHMVAPNITALVATYSNGELERLIRHGVKKNGESVFAMPSQMYCHLNDKSVASIIAYLRTLKPIPSSPDLPVSSRFYPLRRWELITGTYLSTAARIDHLAPRPELQSDTTQLAFGKYLVMTACTSCHGGNLQGQGHAPNMRIAGAYSNAQFIHFLKTGEGALGRKELTTMSAIAKNHLSYLHTNEINAIYAFLKSLSASGQLAEK</sequence>
<evidence type="ECO:0000313" key="6">
    <source>
        <dbReference type="EMBL" id="RRB07306.1"/>
    </source>
</evidence>
<evidence type="ECO:0000256" key="4">
    <source>
        <dbReference type="PROSITE-ProRule" id="PRU00433"/>
    </source>
</evidence>
<evidence type="ECO:0000256" key="2">
    <source>
        <dbReference type="ARBA" id="ARBA00022723"/>
    </source>
</evidence>
<accession>A0A3P1C2I0</accession>
<dbReference type="GO" id="GO:0009055">
    <property type="term" value="F:electron transfer activity"/>
    <property type="evidence" value="ECO:0007669"/>
    <property type="project" value="InterPro"/>
</dbReference>
<dbReference type="EMBL" id="RQJO01000007">
    <property type="protein sequence ID" value="RRB07306.1"/>
    <property type="molecule type" value="Genomic_DNA"/>
</dbReference>
<dbReference type="AlphaFoldDB" id="A0A3P1C2I0"/>
<feature type="domain" description="Cytochrome c" evidence="5">
    <location>
        <begin position="193"/>
        <end position="280"/>
    </location>
</feature>
<evidence type="ECO:0000259" key="5">
    <source>
        <dbReference type="PROSITE" id="PS51007"/>
    </source>
</evidence>
<dbReference type="InterPro" id="IPR050597">
    <property type="entry name" value="Cytochrome_c_Oxidase_Subunit"/>
</dbReference>
<keyword evidence="2 4" id="KW-0479">Metal-binding</keyword>
<evidence type="ECO:0000256" key="1">
    <source>
        <dbReference type="ARBA" id="ARBA00022617"/>
    </source>
</evidence>
<dbReference type="PANTHER" id="PTHR33751:SF1">
    <property type="entry name" value="CBB3-TYPE CYTOCHROME C OXIDASE SUBUNIT FIXP"/>
    <property type="match status" value="1"/>
</dbReference>
<feature type="domain" description="Cytochrome c" evidence="5">
    <location>
        <begin position="51"/>
        <end position="145"/>
    </location>
</feature>
<keyword evidence="1 4" id="KW-0349">Heme</keyword>
<dbReference type="SUPFAM" id="SSF46626">
    <property type="entry name" value="Cytochrome c"/>
    <property type="match status" value="2"/>
</dbReference>
<keyword evidence="7" id="KW-1185">Reference proteome</keyword>
<dbReference type="GO" id="GO:0046872">
    <property type="term" value="F:metal ion binding"/>
    <property type="evidence" value="ECO:0007669"/>
    <property type="project" value="UniProtKB-KW"/>
</dbReference>
<organism evidence="6 7">
    <name type="scientific">Larkinella rosea</name>
    <dbReference type="NCBI Taxonomy" id="2025312"/>
    <lineage>
        <taxon>Bacteria</taxon>
        <taxon>Pseudomonadati</taxon>
        <taxon>Bacteroidota</taxon>
        <taxon>Cytophagia</taxon>
        <taxon>Cytophagales</taxon>
        <taxon>Spirosomataceae</taxon>
        <taxon>Larkinella</taxon>
    </lineage>
</organism>
<dbReference type="PANTHER" id="PTHR33751">
    <property type="entry name" value="CBB3-TYPE CYTOCHROME C OXIDASE SUBUNIT FIXP"/>
    <property type="match status" value="1"/>
</dbReference>
<dbReference type="RefSeq" id="WP_124872028.1">
    <property type="nucleotide sequence ID" value="NZ_RQJO01000007.1"/>
</dbReference>
<dbReference type="PROSITE" id="PS51007">
    <property type="entry name" value="CYTC"/>
    <property type="match status" value="2"/>
</dbReference>
<dbReference type="Gene3D" id="1.10.760.10">
    <property type="entry name" value="Cytochrome c-like domain"/>
    <property type="match status" value="2"/>
</dbReference>